<sequence>MKVREYEKIEIRVPRVVCSGEDEASYYPCLITLGKDTYWYPDYPFLPFTDAVTTC</sequence>
<evidence type="ECO:0000313" key="2">
    <source>
        <dbReference type="Proteomes" id="UP000018948"/>
    </source>
</evidence>
<organism evidence="1 2">
    <name type="scientific">Phytophthora nicotianae P10297</name>
    <dbReference type="NCBI Taxonomy" id="1317064"/>
    <lineage>
        <taxon>Eukaryota</taxon>
        <taxon>Sar</taxon>
        <taxon>Stramenopiles</taxon>
        <taxon>Oomycota</taxon>
        <taxon>Peronosporomycetes</taxon>
        <taxon>Peronosporales</taxon>
        <taxon>Peronosporaceae</taxon>
        <taxon>Phytophthora</taxon>
    </lineage>
</organism>
<dbReference type="AlphaFoldDB" id="W2ZVI4"/>
<evidence type="ECO:0000313" key="1">
    <source>
        <dbReference type="EMBL" id="ETP50209.1"/>
    </source>
</evidence>
<name>W2ZVI4_PHYNI</name>
<proteinExistence type="predicted"/>
<accession>W2ZVI4</accession>
<dbReference type="Proteomes" id="UP000018948">
    <property type="component" value="Unassembled WGS sequence"/>
</dbReference>
<dbReference type="EMBL" id="ANIY01000990">
    <property type="protein sequence ID" value="ETP50209.1"/>
    <property type="molecule type" value="Genomic_DNA"/>
</dbReference>
<reference evidence="1 2" key="1">
    <citation type="submission" date="2013-11" db="EMBL/GenBank/DDBJ databases">
        <title>The Genome Sequence of Phytophthora parasitica P10297.</title>
        <authorList>
            <consortium name="The Broad Institute Genomics Platform"/>
            <person name="Russ C."/>
            <person name="Tyler B."/>
            <person name="Panabieres F."/>
            <person name="Shan W."/>
            <person name="Tripathy S."/>
            <person name="Grunwald N."/>
            <person name="Machado M."/>
            <person name="Johnson C.S."/>
            <person name="Walker B."/>
            <person name="Young S.K."/>
            <person name="Zeng Q."/>
            <person name="Gargeya S."/>
            <person name="Fitzgerald M."/>
            <person name="Haas B."/>
            <person name="Abouelleil A."/>
            <person name="Allen A.W."/>
            <person name="Alvarado L."/>
            <person name="Arachchi H.M."/>
            <person name="Berlin A.M."/>
            <person name="Chapman S.B."/>
            <person name="Gainer-Dewar J."/>
            <person name="Goldberg J."/>
            <person name="Griggs A."/>
            <person name="Gujja S."/>
            <person name="Hansen M."/>
            <person name="Howarth C."/>
            <person name="Imamovic A."/>
            <person name="Ireland A."/>
            <person name="Larimer J."/>
            <person name="McCowan C."/>
            <person name="Murphy C."/>
            <person name="Pearson M."/>
            <person name="Poon T.W."/>
            <person name="Priest M."/>
            <person name="Roberts A."/>
            <person name="Saif S."/>
            <person name="Shea T."/>
            <person name="Sisk P."/>
            <person name="Sykes S."/>
            <person name="Wortman J."/>
            <person name="Nusbaum C."/>
            <person name="Birren B."/>
        </authorList>
    </citation>
    <scope>NUCLEOTIDE SEQUENCE [LARGE SCALE GENOMIC DNA]</scope>
    <source>
        <strain evidence="1 2">P10297</strain>
    </source>
</reference>
<comment type="caution">
    <text evidence="1">The sequence shown here is derived from an EMBL/GenBank/DDBJ whole genome shotgun (WGS) entry which is preliminary data.</text>
</comment>
<protein>
    <submittedName>
        <fullName evidence="1">Uncharacterized protein</fullName>
    </submittedName>
</protein>
<gene>
    <name evidence="1" type="ORF">F442_04416</name>
</gene>